<dbReference type="GO" id="GO:0003677">
    <property type="term" value="F:DNA binding"/>
    <property type="evidence" value="ECO:0007669"/>
    <property type="project" value="InterPro"/>
</dbReference>
<dbReference type="STRING" id="1353952.A0A165DQ76"/>
<feature type="region of interest" description="Disordered" evidence="3">
    <location>
        <begin position="91"/>
        <end position="115"/>
    </location>
</feature>
<dbReference type="AlphaFoldDB" id="A0A165DQ76"/>
<evidence type="ECO:0000313" key="5">
    <source>
        <dbReference type="EMBL" id="KZT53294.1"/>
    </source>
</evidence>
<proteinExistence type="predicted"/>
<dbReference type="CDD" id="cd00067">
    <property type="entry name" value="GAL4"/>
    <property type="match status" value="1"/>
</dbReference>
<name>A0A165DQ76_9BASI</name>
<organism evidence="5 6">
    <name type="scientific">Calocera cornea HHB12733</name>
    <dbReference type="NCBI Taxonomy" id="1353952"/>
    <lineage>
        <taxon>Eukaryota</taxon>
        <taxon>Fungi</taxon>
        <taxon>Dikarya</taxon>
        <taxon>Basidiomycota</taxon>
        <taxon>Agaricomycotina</taxon>
        <taxon>Dacrymycetes</taxon>
        <taxon>Dacrymycetales</taxon>
        <taxon>Dacrymycetaceae</taxon>
        <taxon>Calocera</taxon>
    </lineage>
</organism>
<dbReference type="OrthoDB" id="4456959at2759"/>
<feature type="domain" description="Zn(2)-C6 fungal-type" evidence="4">
    <location>
        <begin position="18"/>
        <end position="51"/>
    </location>
</feature>
<dbReference type="SUPFAM" id="SSF57701">
    <property type="entry name" value="Zn2/Cys6 DNA-binding domain"/>
    <property type="match status" value="1"/>
</dbReference>
<dbReference type="PROSITE" id="PS50048">
    <property type="entry name" value="ZN2_CY6_FUNGAL_2"/>
    <property type="match status" value="1"/>
</dbReference>
<dbReference type="PANTHER" id="PTHR46910:SF38">
    <property type="entry name" value="ZN(2)-C6 FUNGAL-TYPE DOMAIN-CONTAINING PROTEIN"/>
    <property type="match status" value="1"/>
</dbReference>
<dbReference type="Pfam" id="PF04082">
    <property type="entry name" value="Fungal_trans"/>
    <property type="match status" value="1"/>
</dbReference>
<keyword evidence="2" id="KW-0539">Nucleus</keyword>
<feature type="region of interest" description="Disordered" evidence="3">
    <location>
        <begin position="663"/>
        <end position="692"/>
    </location>
</feature>
<keyword evidence="6" id="KW-1185">Reference proteome</keyword>
<protein>
    <recommendedName>
        <fullName evidence="4">Zn(2)-C6 fungal-type domain-containing protein</fullName>
    </recommendedName>
</protein>
<dbReference type="InterPro" id="IPR036864">
    <property type="entry name" value="Zn2-C6_fun-type_DNA-bd_sf"/>
</dbReference>
<dbReference type="SMART" id="SM00906">
    <property type="entry name" value="Fungal_trans"/>
    <property type="match status" value="1"/>
</dbReference>
<dbReference type="InterPro" id="IPR001138">
    <property type="entry name" value="Zn2Cys6_DnaBD"/>
</dbReference>
<dbReference type="SMART" id="SM00066">
    <property type="entry name" value="GAL4"/>
    <property type="match status" value="1"/>
</dbReference>
<keyword evidence="1" id="KW-0479">Metal-binding</keyword>
<dbReference type="InParanoid" id="A0A165DQ76"/>
<dbReference type="Pfam" id="PF00172">
    <property type="entry name" value="Zn_clus"/>
    <property type="match status" value="1"/>
</dbReference>
<dbReference type="GO" id="GO:0000981">
    <property type="term" value="F:DNA-binding transcription factor activity, RNA polymerase II-specific"/>
    <property type="evidence" value="ECO:0007669"/>
    <property type="project" value="InterPro"/>
</dbReference>
<sequence>MAAVEPLSAKALRKRRRACDACHKRKVRCDGIQQGQTACTYCMKSGRECTFESTPRKWPPSKNYVGGLEARVEHLERLLANIAPWPASGHALPWDDAGNGAESPDEEHESDEDWEDTRNEFFSHMKGFEALKIDEEDPIDLPVSGGPSAPAEQKESMGLYPPFYTARGKLHQPRFFHGKTSHFMIVRQLQELLATRAPEERRWFHIRPEFTRVQPNSYFEDPDISGMAVQWPEPVLASQLIDGFFKYINPSFPILHKATFLRQWADPANHTKREWAALAFGVFANGAKTLDDARTKAWPDDKYKHSSGLPYWYEMRRIAYPGWAPPTLCRLQTVVLSALAIMGTPITPSAGWGQIGLASRLMQDAGIHRRSMRRQRMHPFEYEMRKRLFWAAYFMDRTMASFLDRPLAYREEDYDVELPLELDDEQLDNLQFGRKVDVDTGSLPMSGWIYRLRLLQISSRALSTLYAARNTQRPDLAEWERVILINLSSSLNSLSEMMPEKLKFDPDTKDNEKYLHLALVNIQYQLTQILVYRPFLAPAKLALHEDVPSSAVCSGAARSIAHTINGLNTRQLLNGRTLETGLSSFTAGTLLLMDMWQRQEPDSIDEVEKCLATLTYLEQTWQMGGMVRDILTGLLQLTKTALYKTGKRRQTVDVPPALAKATTSALPLPQPQVPLQPTQPMHPQQPPPQQPIQLQQMPIPKVESDPISDPLLFNSPITQPAPFNPLSTAMQVDPTGEQGTDFLAHIFGGGNAQLDDQMAGQPFGLGDEMFDSNFTEWLSAMLGASQQATPPDANGSSATSDMVSPTPSMPSTVGSVQPDPMNESLPNMYLNSYQGNYGLY</sequence>
<dbReference type="PROSITE" id="PS00463">
    <property type="entry name" value="ZN2_CY6_FUNGAL_1"/>
    <property type="match status" value="1"/>
</dbReference>
<dbReference type="GO" id="GO:0006351">
    <property type="term" value="P:DNA-templated transcription"/>
    <property type="evidence" value="ECO:0007669"/>
    <property type="project" value="InterPro"/>
</dbReference>
<dbReference type="Gene3D" id="4.10.240.10">
    <property type="entry name" value="Zn(2)-C6 fungal-type DNA-binding domain"/>
    <property type="match status" value="1"/>
</dbReference>
<dbReference type="PANTHER" id="PTHR46910">
    <property type="entry name" value="TRANSCRIPTION FACTOR PDR1"/>
    <property type="match status" value="1"/>
</dbReference>
<accession>A0A165DQ76</accession>
<evidence type="ECO:0000259" key="4">
    <source>
        <dbReference type="PROSITE" id="PS50048"/>
    </source>
</evidence>
<dbReference type="FunCoup" id="A0A165DQ76">
    <property type="interactions" value="24"/>
</dbReference>
<dbReference type="Proteomes" id="UP000076842">
    <property type="component" value="Unassembled WGS sequence"/>
</dbReference>
<dbReference type="InterPro" id="IPR007219">
    <property type="entry name" value="XnlR_reg_dom"/>
</dbReference>
<dbReference type="GO" id="GO:0008270">
    <property type="term" value="F:zinc ion binding"/>
    <property type="evidence" value="ECO:0007669"/>
    <property type="project" value="InterPro"/>
</dbReference>
<dbReference type="CDD" id="cd12148">
    <property type="entry name" value="fungal_TF_MHR"/>
    <property type="match status" value="1"/>
</dbReference>
<reference evidence="5 6" key="1">
    <citation type="journal article" date="2016" name="Mol. Biol. Evol.">
        <title>Comparative Genomics of Early-Diverging Mushroom-Forming Fungi Provides Insights into the Origins of Lignocellulose Decay Capabilities.</title>
        <authorList>
            <person name="Nagy L.G."/>
            <person name="Riley R."/>
            <person name="Tritt A."/>
            <person name="Adam C."/>
            <person name="Daum C."/>
            <person name="Floudas D."/>
            <person name="Sun H."/>
            <person name="Yadav J.S."/>
            <person name="Pangilinan J."/>
            <person name="Larsson K.H."/>
            <person name="Matsuura K."/>
            <person name="Barry K."/>
            <person name="Labutti K."/>
            <person name="Kuo R."/>
            <person name="Ohm R.A."/>
            <person name="Bhattacharya S.S."/>
            <person name="Shirouzu T."/>
            <person name="Yoshinaga Y."/>
            <person name="Martin F.M."/>
            <person name="Grigoriev I.V."/>
            <person name="Hibbett D.S."/>
        </authorList>
    </citation>
    <scope>NUCLEOTIDE SEQUENCE [LARGE SCALE GENOMIC DNA]</scope>
    <source>
        <strain evidence="5 6">HHB12733</strain>
    </source>
</reference>
<evidence type="ECO:0000256" key="1">
    <source>
        <dbReference type="ARBA" id="ARBA00022723"/>
    </source>
</evidence>
<dbReference type="InterPro" id="IPR050987">
    <property type="entry name" value="AtrR-like"/>
</dbReference>
<evidence type="ECO:0000256" key="2">
    <source>
        <dbReference type="ARBA" id="ARBA00023242"/>
    </source>
</evidence>
<dbReference type="EMBL" id="KV424041">
    <property type="protein sequence ID" value="KZT53294.1"/>
    <property type="molecule type" value="Genomic_DNA"/>
</dbReference>
<feature type="compositionally biased region" description="Acidic residues" evidence="3">
    <location>
        <begin position="103"/>
        <end position="115"/>
    </location>
</feature>
<gene>
    <name evidence="5" type="ORF">CALCODRAFT_486436</name>
</gene>
<feature type="compositionally biased region" description="Polar residues" evidence="3">
    <location>
        <begin position="786"/>
        <end position="815"/>
    </location>
</feature>
<feature type="region of interest" description="Disordered" evidence="3">
    <location>
        <begin position="786"/>
        <end position="816"/>
    </location>
</feature>
<evidence type="ECO:0000313" key="6">
    <source>
        <dbReference type="Proteomes" id="UP000076842"/>
    </source>
</evidence>
<evidence type="ECO:0000256" key="3">
    <source>
        <dbReference type="SAM" id="MobiDB-lite"/>
    </source>
</evidence>